<evidence type="ECO:0000313" key="1">
    <source>
        <dbReference type="EMBL" id="GFA53749.1"/>
    </source>
</evidence>
<gene>
    <name evidence="1" type="ORF">Tci_625721</name>
</gene>
<sequence>MVPWNKTKIPLRGVFVIDPCERVRANENEGYFQLGLGHMVTWGVGESGMVLFRYGDGVQQVLWERWGNREKMARISVGGS</sequence>
<dbReference type="EMBL" id="BKCJ010441503">
    <property type="protein sequence ID" value="GFA53749.1"/>
    <property type="molecule type" value="Genomic_DNA"/>
</dbReference>
<comment type="caution">
    <text evidence="1">The sequence shown here is derived from an EMBL/GenBank/DDBJ whole genome shotgun (WGS) entry which is preliminary data.</text>
</comment>
<name>A0A699JU65_TANCI</name>
<reference evidence="1" key="1">
    <citation type="journal article" date="2019" name="Sci. Rep.">
        <title>Draft genome of Tanacetum cinerariifolium, the natural source of mosquito coil.</title>
        <authorList>
            <person name="Yamashiro T."/>
            <person name="Shiraishi A."/>
            <person name="Satake H."/>
            <person name="Nakayama K."/>
        </authorList>
    </citation>
    <scope>NUCLEOTIDE SEQUENCE</scope>
</reference>
<accession>A0A699JU65</accession>
<protein>
    <submittedName>
        <fullName evidence="1">Uncharacterized protein</fullName>
    </submittedName>
</protein>
<dbReference type="AlphaFoldDB" id="A0A699JU65"/>
<proteinExistence type="predicted"/>
<organism evidence="1">
    <name type="scientific">Tanacetum cinerariifolium</name>
    <name type="common">Dalmatian daisy</name>
    <name type="synonym">Chrysanthemum cinerariifolium</name>
    <dbReference type="NCBI Taxonomy" id="118510"/>
    <lineage>
        <taxon>Eukaryota</taxon>
        <taxon>Viridiplantae</taxon>
        <taxon>Streptophyta</taxon>
        <taxon>Embryophyta</taxon>
        <taxon>Tracheophyta</taxon>
        <taxon>Spermatophyta</taxon>
        <taxon>Magnoliopsida</taxon>
        <taxon>eudicotyledons</taxon>
        <taxon>Gunneridae</taxon>
        <taxon>Pentapetalae</taxon>
        <taxon>asterids</taxon>
        <taxon>campanulids</taxon>
        <taxon>Asterales</taxon>
        <taxon>Asteraceae</taxon>
        <taxon>Asteroideae</taxon>
        <taxon>Anthemideae</taxon>
        <taxon>Anthemidinae</taxon>
        <taxon>Tanacetum</taxon>
    </lineage>
</organism>